<feature type="binding site" evidence="17">
    <location>
        <position position="68"/>
    </location>
    <ligand>
        <name>S-adenosyl-L-methionine</name>
        <dbReference type="ChEBI" id="CHEBI:59789"/>
    </ligand>
</feature>
<dbReference type="PIRSF" id="PIRSF003726">
    <property type="entry name" value="PolA_polym_reg_poxV"/>
    <property type="match status" value="1"/>
</dbReference>
<feature type="binding site" evidence="17">
    <location>
        <position position="97"/>
    </location>
    <ligand>
        <name>S-adenosyl-L-methionine</name>
        <dbReference type="ChEBI" id="CHEBI:59789"/>
    </ligand>
</feature>
<keyword evidence="9" id="KW-0946">Virion</keyword>
<evidence type="ECO:0000256" key="13">
    <source>
        <dbReference type="ARBA" id="ARBA00046511"/>
    </source>
</evidence>
<dbReference type="GO" id="GO:0004483">
    <property type="term" value="F:methyltransferase cap1 activity"/>
    <property type="evidence" value="ECO:0007669"/>
    <property type="project" value="UniProtKB-UniRule"/>
</dbReference>
<organism evidence="19 20">
    <name type="scientific">Cotia virus</name>
    <dbReference type="NCBI Taxonomy" id="39444"/>
    <lineage>
        <taxon>Viruses</taxon>
        <taxon>Varidnaviria</taxon>
        <taxon>Bamfordvirae</taxon>
        <taxon>Nucleocytoviricota</taxon>
        <taxon>Pokkesviricetes</taxon>
        <taxon>Chitovirales</taxon>
        <taxon>Poxviridae</taxon>
        <taxon>Chordopoxvirinae</taxon>
        <taxon>Oryzopoxvirus</taxon>
        <taxon>Oryzopoxvirus cotia</taxon>
    </lineage>
</organism>
<feature type="binding site" evidence="17">
    <location>
        <position position="95"/>
    </location>
    <ligand>
        <name>S-adenosyl-L-methionine</name>
        <dbReference type="ChEBI" id="CHEBI:59789"/>
    </ligand>
</feature>
<protein>
    <recommendedName>
        <fullName evidence="3 15">Cap-specific mRNA (nucleoside-2'-O-)-methyltransferase</fullName>
        <ecNumber evidence="2 15">2.1.1.57</ecNumber>
    </recommendedName>
</protein>
<evidence type="ECO:0000256" key="11">
    <source>
        <dbReference type="ARBA" id="ARBA00023042"/>
    </source>
</evidence>
<comment type="catalytic activity">
    <reaction evidence="14 15">
        <text>a 5'-end (N(7)-methyl 5'-triphosphoguanosine)-ribonucleoside in mRNA + S-adenosyl-L-methionine = a 5'-end (N(7)-methyl 5'-triphosphoguanosine)-(2'-O-methyl-ribonucleoside) in mRNA + S-adenosyl-L-homocysteine + H(+)</text>
        <dbReference type="Rhea" id="RHEA:67020"/>
        <dbReference type="Rhea" id="RHEA-COMP:17167"/>
        <dbReference type="Rhea" id="RHEA-COMP:17168"/>
        <dbReference type="ChEBI" id="CHEBI:15378"/>
        <dbReference type="ChEBI" id="CHEBI:57856"/>
        <dbReference type="ChEBI" id="CHEBI:59789"/>
        <dbReference type="ChEBI" id="CHEBI:156461"/>
        <dbReference type="ChEBI" id="CHEBI:167609"/>
        <dbReference type="EC" id="2.1.1.57"/>
    </reaction>
</comment>
<reference evidence="19 20" key="1">
    <citation type="submission" date="2014-09" db="EMBL/GenBank/DDBJ databases">
        <title>Complete Genome Sequence of the Embu Virus Strain SPAn 880.</title>
        <authorList>
            <person name="Ibrahim M.S."/>
            <person name="Antwerpen M.H."/>
            <person name="Georgi E."/>
            <person name="Vette P."/>
            <person name="Zoeller G."/>
            <person name="Meyer H."/>
        </authorList>
    </citation>
    <scope>NUCLEOTIDE SEQUENCE [LARGE SCALE GENOMIC DNA]</scope>
    <source>
        <strain evidence="19">SPAn880</strain>
    </source>
</reference>
<keyword evidence="4 15" id="KW-0489">Methyltransferase</keyword>
<feature type="binding site" evidence="17">
    <location>
        <position position="39"/>
    </location>
    <ligand>
        <name>S-adenosyl-L-methionine</name>
        <dbReference type="ChEBI" id="CHEBI:59789"/>
    </ligand>
</feature>
<accession>A0A097IVU4</accession>
<evidence type="ECO:0000256" key="18">
    <source>
        <dbReference type="PIRSR" id="PIRSR003726-3"/>
    </source>
</evidence>
<keyword evidence="10" id="KW-0648">Protein biosynthesis</keyword>
<dbReference type="PROSITE" id="PS51612">
    <property type="entry name" value="SAM_MT_2O_PK"/>
    <property type="match status" value="1"/>
</dbReference>
<feature type="binding site" evidence="18">
    <location>
        <begin position="205"/>
        <end position="207"/>
    </location>
    <ligand>
        <name>mRNA</name>
        <dbReference type="ChEBI" id="CHEBI:33699"/>
    </ligand>
</feature>
<dbReference type="GO" id="GO:0006370">
    <property type="term" value="P:7-methylguanosine mRNA capping"/>
    <property type="evidence" value="ECO:0007669"/>
    <property type="project" value="UniProtKB-UniRule"/>
</dbReference>
<evidence type="ECO:0000256" key="2">
    <source>
        <dbReference type="ARBA" id="ARBA00011923"/>
    </source>
</evidence>
<evidence type="ECO:0000256" key="1">
    <source>
        <dbReference type="ARBA" id="ARBA00004328"/>
    </source>
</evidence>
<dbReference type="GO" id="GO:0044423">
    <property type="term" value="C:virion component"/>
    <property type="evidence" value="ECO:0007669"/>
    <property type="project" value="UniProtKB-KW"/>
</dbReference>
<feature type="binding site" evidence="18">
    <location>
        <begin position="177"/>
        <end position="180"/>
    </location>
    <ligand>
        <name>mRNA</name>
        <dbReference type="ChEBI" id="CHEBI:33699"/>
    </ligand>
</feature>
<dbReference type="GO" id="GO:0032259">
    <property type="term" value="P:methylation"/>
    <property type="evidence" value="ECO:0007669"/>
    <property type="project" value="UniProtKB-KW"/>
</dbReference>
<dbReference type="EC" id="2.1.1.57" evidence="2 15"/>
<dbReference type="InterPro" id="IPR025804">
    <property type="entry name" value="Pox/kineto_cap_MeTfrase"/>
</dbReference>
<keyword evidence="7 15" id="KW-0949">S-adenosyl-L-methionine</keyword>
<evidence type="ECO:0000256" key="14">
    <source>
        <dbReference type="ARBA" id="ARBA00049042"/>
    </source>
</evidence>
<feature type="binding site" evidence="18">
    <location>
        <position position="182"/>
    </location>
    <ligand>
        <name>mRNA</name>
        <dbReference type="ChEBI" id="CHEBI:33699"/>
    </ligand>
</feature>
<name>A0A097IVU4_9POXV</name>
<keyword evidence="6 15" id="KW-0808">Transferase</keyword>
<dbReference type="InterPro" id="IPR030375">
    <property type="entry name" value="Poxvir_cap_MeTfrase"/>
</dbReference>
<feature type="binding site" evidence="17">
    <location>
        <position position="66"/>
    </location>
    <ligand>
        <name>S-adenosyl-L-methionine</name>
        <dbReference type="ChEBI" id="CHEBI:59789"/>
    </ligand>
</feature>
<comment type="subcellular location">
    <subcellularLocation>
        <location evidence="1">Virion</location>
    </subcellularLocation>
</comment>
<dbReference type="Proteomes" id="UP000121784">
    <property type="component" value="Segment"/>
</dbReference>
<dbReference type="InterPro" id="IPR029063">
    <property type="entry name" value="SAM-dependent_MTases_sf"/>
</dbReference>
<feature type="binding site" evidence="18">
    <location>
        <position position="233"/>
    </location>
    <ligand>
        <name>mRNA</name>
        <dbReference type="ChEBI" id="CHEBI:33699"/>
    </ligand>
</feature>
<keyword evidence="8" id="KW-0251">Elongation factor</keyword>
<evidence type="ECO:0000256" key="7">
    <source>
        <dbReference type="ARBA" id="ARBA00022691"/>
    </source>
</evidence>
<keyword evidence="5 15" id="KW-0507">mRNA processing</keyword>
<comment type="subunit">
    <text evidence="13 15">Interacts with poly(A) polymerase catalytic subunit OPG063. Interacts with OPG109 and OPG123; these interactions might help linking transcription to capping and polyadenylation.</text>
</comment>
<evidence type="ECO:0000313" key="19">
    <source>
        <dbReference type="EMBL" id="AIT70699.1"/>
    </source>
</evidence>
<evidence type="ECO:0000256" key="17">
    <source>
        <dbReference type="PIRSR" id="PIRSR003726-2"/>
    </source>
</evidence>
<feature type="binding site" evidence="17">
    <location>
        <position position="138"/>
    </location>
    <ligand>
        <name>S-adenosyl-L-methionine</name>
        <dbReference type="ChEBI" id="CHEBI:59789"/>
    </ligand>
</feature>
<evidence type="ECO:0000256" key="8">
    <source>
        <dbReference type="ARBA" id="ARBA00022768"/>
    </source>
</evidence>
<evidence type="ECO:0000256" key="4">
    <source>
        <dbReference type="ARBA" id="ARBA00022603"/>
    </source>
</evidence>
<keyword evidence="11 15" id="KW-0506">mRNA capping</keyword>
<comment type="function">
    <text evidence="12 15">Displays methyltransferase, positive regulation of the poly(A) polymerase and transcription elongation activities. Involved in the modification of both mRNA ends and in intermediate and late gene positive transcription elongation. At the mRNAs 5' end, methylates the ribose 2' OH group of the first transcribed nucleotide, thereby producing a 2'-O-methylpurine cap. At the 3' end, functions as a processivity factor which stimulates the activity of the viral poly(A) polymerase OPG063 that creates mRNA's poly(A) tail. In the presence of OPG102, OPG063 does not dissociate from the RNA allowing tail elongation to around 250 adenylates.</text>
</comment>
<dbReference type="SUPFAM" id="SSF53335">
    <property type="entry name" value="S-adenosyl-L-methionine-dependent methyltransferases"/>
    <property type="match status" value="1"/>
</dbReference>
<dbReference type="CDD" id="cd20756">
    <property type="entry name" value="capping_2-OMTase_Poxviridae"/>
    <property type="match status" value="1"/>
</dbReference>
<evidence type="ECO:0000256" key="15">
    <source>
        <dbReference type="PIRNR" id="PIRNR003726"/>
    </source>
</evidence>
<feature type="binding site" evidence="18">
    <location>
        <position position="22"/>
    </location>
    <ligand>
        <name>mRNA</name>
        <dbReference type="ChEBI" id="CHEBI:33699"/>
    </ligand>
</feature>
<evidence type="ECO:0000256" key="9">
    <source>
        <dbReference type="ARBA" id="ARBA00022844"/>
    </source>
</evidence>
<dbReference type="Pfam" id="PF01358">
    <property type="entry name" value="PARP_regulatory"/>
    <property type="match status" value="1"/>
</dbReference>
<gene>
    <name evidence="19" type="primary">84</name>
</gene>
<feature type="binding site" evidence="17">
    <location>
        <position position="72"/>
    </location>
    <ligand>
        <name>S-adenosyl-L-methionine</name>
        <dbReference type="ChEBI" id="CHEBI:59789"/>
    </ligand>
</feature>
<evidence type="ECO:0000256" key="6">
    <source>
        <dbReference type="ARBA" id="ARBA00022679"/>
    </source>
</evidence>
<evidence type="ECO:0000256" key="10">
    <source>
        <dbReference type="ARBA" id="ARBA00022917"/>
    </source>
</evidence>
<dbReference type="InterPro" id="IPR000176">
    <property type="entry name" value="mRNA_MeTrfase-like"/>
</dbReference>
<evidence type="ECO:0000256" key="5">
    <source>
        <dbReference type="ARBA" id="ARBA00022664"/>
    </source>
</evidence>
<evidence type="ECO:0000313" key="20">
    <source>
        <dbReference type="Proteomes" id="UP000121784"/>
    </source>
</evidence>
<feature type="binding site" evidence="17">
    <location>
        <position position="116"/>
    </location>
    <ligand>
        <name>S-adenosyl-L-methionine</name>
        <dbReference type="ChEBI" id="CHEBI:59789"/>
    </ligand>
</feature>
<proteinExistence type="predicted"/>
<dbReference type="EMBL" id="KM595078">
    <property type="protein sequence ID" value="AIT70699.1"/>
    <property type="molecule type" value="Genomic_DNA"/>
</dbReference>
<dbReference type="GO" id="GO:0031440">
    <property type="term" value="P:regulation of mRNA 3'-end processing"/>
    <property type="evidence" value="ECO:0007669"/>
    <property type="project" value="UniProtKB-UniRule"/>
</dbReference>
<sequence length="333" mass="39362">MEPVSMENPLIYFDDIDDELEYDPNSSMEPIKKIPYQGQLKLLLGELFFLTKLQKHGILDGSTVVYIGSAPGIHIKYIRDHFLSMSVIIKWLLIDGRQHDCNLEGLRDVTVITKFVDETYIRKLQKKLYPSKIILISDIRSIRGGNEPNTYDLLNNYVLQNVMVSILKPVASSLKWRCPFPDQWVKDFYIPYGTEMLQPFAPKYSAEMRLITIYNNDPIKLRLITKKDAIKYEKKMYYFNKIVRNRIVINFDYCNQEYDFYHMYYILKTIYTNKVFTDIKSKVLYLHQSIFKFLKIPISSTEKIHYEPTQCKVSGKNIMSKNRSVKKSIRYNK</sequence>
<feature type="active site" description="For methyltransferase activity" evidence="16">
    <location>
        <position position="175"/>
    </location>
</feature>
<evidence type="ECO:0000256" key="12">
    <source>
        <dbReference type="ARBA" id="ARBA00034661"/>
    </source>
</evidence>
<dbReference type="Gene3D" id="3.40.50.150">
    <property type="entry name" value="Vaccinia Virus protein VP39"/>
    <property type="match status" value="1"/>
</dbReference>
<evidence type="ECO:0000256" key="3">
    <source>
        <dbReference type="ARBA" id="ARBA00015701"/>
    </source>
</evidence>
<evidence type="ECO:0000256" key="16">
    <source>
        <dbReference type="PIRSR" id="PIRSR003726-1"/>
    </source>
</evidence>